<dbReference type="NCBIfam" id="NF000840">
    <property type="entry name" value="PRK00071.1-3"/>
    <property type="match status" value="1"/>
</dbReference>
<dbReference type="NCBIfam" id="TIGR00125">
    <property type="entry name" value="cyt_tran_rel"/>
    <property type="match status" value="1"/>
</dbReference>
<dbReference type="GO" id="GO:0004515">
    <property type="term" value="F:nicotinate-nucleotide adenylyltransferase activity"/>
    <property type="evidence" value="ECO:0007669"/>
    <property type="project" value="UniProtKB-UniRule"/>
</dbReference>
<evidence type="ECO:0000256" key="9">
    <source>
        <dbReference type="ARBA" id="ARBA00023027"/>
    </source>
</evidence>
<keyword evidence="5 11" id="KW-0808">Transferase</keyword>
<evidence type="ECO:0000256" key="8">
    <source>
        <dbReference type="ARBA" id="ARBA00022840"/>
    </source>
</evidence>
<keyword evidence="9 11" id="KW-0520">NAD</keyword>
<evidence type="ECO:0000256" key="11">
    <source>
        <dbReference type="HAMAP-Rule" id="MF_00244"/>
    </source>
</evidence>
<sequence>MQKIGLFFGSFNPIHTGHLIIANYMANHTDLSEVWLVVSPQNPLKKKDNLLNMYDRLEMVNLALEDAENIRSNDIEFRLPKPSYTIDTLIYLRERYPDKSFVLIMGADNLITLKKWKNYEIILRDFAIYVYPRPGFDSSEWANHSKITITNMPLMEISSTFIRNAIKERKNVRYFLPNKVLDFIDKKGIYL</sequence>
<keyword evidence="7 11" id="KW-0547">Nucleotide-binding</keyword>
<keyword evidence="4 11" id="KW-0662">Pyridine nucleotide biosynthesis</keyword>
<dbReference type="STRING" id="407022.SAMN05661044_04295"/>
<keyword evidence="6 11" id="KW-0548">Nucleotidyltransferase</keyword>
<dbReference type="OrthoDB" id="5295945at2"/>
<protein>
    <recommendedName>
        <fullName evidence="11">Probable nicotinate-nucleotide adenylyltransferase</fullName>
        <ecNumber evidence="11">2.7.7.18</ecNumber>
    </recommendedName>
    <alternativeName>
        <fullName evidence="11">Deamido-NAD(+) diphosphorylase</fullName>
    </alternativeName>
    <alternativeName>
        <fullName evidence="11">Deamido-NAD(+) pyrophosphorylase</fullName>
    </alternativeName>
    <alternativeName>
        <fullName evidence="11">Nicotinate mononucleotide adenylyltransferase</fullName>
        <shortName evidence="11">NaMN adenylyltransferase</shortName>
    </alternativeName>
</protein>
<dbReference type="InterPro" id="IPR005248">
    <property type="entry name" value="NadD/NMNAT"/>
</dbReference>
<keyword evidence="14" id="KW-1185">Reference proteome</keyword>
<evidence type="ECO:0000256" key="5">
    <source>
        <dbReference type="ARBA" id="ARBA00022679"/>
    </source>
</evidence>
<dbReference type="EC" id="2.7.7.18" evidence="11"/>
<evidence type="ECO:0000313" key="13">
    <source>
        <dbReference type="EMBL" id="SEM11470.1"/>
    </source>
</evidence>
<dbReference type="GO" id="GO:0009435">
    <property type="term" value="P:NAD+ biosynthetic process"/>
    <property type="evidence" value="ECO:0007669"/>
    <property type="project" value="UniProtKB-UniRule"/>
</dbReference>
<evidence type="ECO:0000256" key="7">
    <source>
        <dbReference type="ARBA" id="ARBA00022741"/>
    </source>
</evidence>
<dbReference type="Pfam" id="PF01467">
    <property type="entry name" value="CTP_transf_like"/>
    <property type="match status" value="1"/>
</dbReference>
<evidence type="ECO:0000256" key="10">
    <source>
        <dbReference type="ARBA" id="ARBA00048721"/>
    </source>
</evidence>
<name>A0A1H7VQM1_OLID1</name>
<evidence type="ECO:0000259" key="12">
    <source>
        <dbReference type="Pfam" id="PF01467"/>
    </source>
</evidence>
<comment type="catalytic activity">
    <reaction evidence="10 11">
        <text>nicotinate beta-D-ribonucleotide + ATP + H(+) = deamido-NAD(+) + diphosphate</text>
        <dbReference type="Rhea" id="RHEA:22860"/>
        <dbReference type="ChEBI" id="CHEBI:15378"/>
        <dbReference type="ChEBI" id="CHEBI:30616"/>
        <dbReference type="ChEBI" id="CHEBI:33019"/>
        <dbReference type="ChEBI" id="CHEBI:57502"/>
        <dbReference type="ChEBI" id="CHEBI:58437"/>
        <dbReference type="EC" id="2.7.7.18"/>
    </reaction>
</comment>
<evidence type="ECO:0000313" key="14">
    <source>
        <dbReference type="Proteomes" id="UP000199421"/>
    </source>
</evidence>
<reference evidence="14" key="1">
    <citation type="submission" date="2016-10" db="EMBL/GenBank/DDBJ databases">
        <authorList>
            <person name="Varghese N."/>
            <person name="Submissions S."/>
        </authorList>
    </citation>
    <scope>NUCLEOTIDE SEQUENCE [LARGE SCALE GENOMIC DNA]</scope>
    <source>
        <strain evidence="14">DSM 18733</strain>
    </source>
</reference>
<dbReference type="HAMAP" id="MF_00244">
    <property type="entry name" value="NaMN_adenylyltr"/>
    <property type="match status" value="1"/>
</dbReference>
<dbReference type="InterPro" id="IPR014729">
    <property type="entry name" value="Rossmann-like_a/b/a_fold"/>
</dbReference>
<feature type="domain" description="Cytidyltransferase-like" evidence="12">
    <location>
        <begin position="6"/>
        <end position="164"/>
    </location>
</feature>
<dbReference type="PANTHER" id="PTHR39321:SF3">
    <property type="entry name" value="PHOSPHOPANTETHEINE ADENYLYLTRANSFERASE"/>
    <property type="match status" value="1"/>
</dbReference>
<comment type="function">
    <text evidence="1 11">Catalyzes the reversible adenylation of nicotinate mononucleotide (NaMN) to nicotinic acid adenine dinucleotide (NaAD).</text>
</comment>
<dbReference type="GO" id="GO:0005524">
    <property type="term" value="F:ATP binding"/>
    <property type="evidence" value="ECO:0007669"/>
    <property type="project" value="UniProtKB-KW"/>
</dbReference>
<dbReference type="EMBL" id="FOAF01000007">
    <property type="protein sequence ID" value="SEM11470.1"/>
    <property type="molecule type" value="Genomic_DNA"/>
</dbReference>
<comment type="similarity">
    <text evidence="3 11">Belongs to the NadD family.</text>
</comment>
<accession>A0A1H7VQM1</accession>
<dbReference type="UniPathway" id="UPA00253">
    <property type="reaction ID" value="UER00332"/>
</dbReference>
<dbReference type="AlphaFoldDB" id="A0A1H7VQM1"/>
<dbReference type="SUPFAM" id="SSF52374">
    <property type="entry name" value="Nucleotidylyl transferase"/>
    <property type="match status" value="1"/>
</dbReference>
<dbReference type="Gene3D" id="3.40.50.620">
    <property type="entry name" value="HUPs"/>
    <property type="match status" value="1"/>
</dbReference>
<evidence type="ECO:0000256" key="3">
    <source>
        <dbReference type="ARBA" id="ARBA00009014"/>
    </source>
</evidence>
<dbReference type="InterPro" id="IPR004821">
    <property type="entry name" value="Cyt_trans-like"/>
</dbReference>
<comment type="pathway">
    <text evidence="2 11">Cofactor biosynthesis; NAD(+) biosynthesis; deamido-NAD(+) from nicotinate D-ribonucleotide: step 1/1.</text>
</comment>
<keyword evidence="8 11" id="KW-0067">ATP-binding</keyword>
<proteinExistence type="inferred from homology"/>
<dbReference type="PANTHER" id="PTHR39321">
    <property type="entry name" value="NICOTINATE-NUCLEOTIDE ADENYLYLTRANSFERASE-RELATED"/>
    <property type="match status" value="1"/>
</dbReference>
<dbReference type="NCBIfam" id="TIGR00482">
    <property type="entry name" value="nicotinate (nicotinamide) nucleotide adenylyltransferase"/>
    <property type="match status" value="1"/>
</dbReference>
<evidence type="ECO:0000256" key="6">
    <source>
        <dbReference type="ARBA" id="ARBA00022695"/>
    </source>
</evidence>
<evidence type="ECO:0000256" key="1">
    <source>
        <dbReference type="ARBA" id="ARBA00002324"/>
    </source>
</evidence>
<evidence type="ECO:0000256" key="2">
    <source>
        <dbReference type="ARBA" id="ARBA00005019"/>
    </source>
</evidence>
<evidence type="ECO:0000256" key="4">
    <source>
        <dbReference type="ARBA" id="ARBA00022642"/>
    </source>
</evidence>
<organism evidence="13 14">
    <name type="scientific">Olivibacter domesticus</name>
    <name type="common">Pseudosphingobacterium domesticum</name>
    <dbReference type="NCBI Taxonomy" id="407022"/>
    <lineage>
        <taxon>Bacteria</taxon>
        <taxon>Pseudomonadati</taxon>
        <taxon>Bacteroidota</taxon>
        <taxon>Sphingobacteriia</taxon>
        <taxon>Sphingobacteriales</taxon>
        <taxon>Sphingobacteriaceae</taxon>
        <taxon>Olivibacter</taxon>
    </lineage>
</organism>
<dbReference type="RefSeq" id="WP_093328716.1">
    <property type="nucleotide sequence ID" value="NZ_FOAF01000007.1"/>
</dbReference>
<gene>
    <name evidence="11" type="primary">nadD</name>
    <name evidence="13" type="ORF">SAMN05661044_04295</name>
</gene>
<dbReference type="CDD" id="cd02165">
    <property type="entry name" value="NMNAT"/>
    <property type="match status" value="1"/>
</dbReference>
<dbReference type="Proteomes" id="UP000199421">
    <property type="component" value="Unassembled WGS sequence"/>
</dbReference>